<sequence>MSQQASHETHHHAESPLLRELHASLGQRRRPEDIAHLVLRLFEDGGERGGGQSGGRPLDRRTRKALEKAARGSLRNLWHGYTSMLEDFARPVGAQRQLSRAAELFPALPELLALPESAGDDPELVEAAIRAAGGQIAKRFGANDFLADRLNRPQRAAAGLGELSKRQYNKRFRLLRRMEAKLARLVVERRRREVTMVGRSGLASRLPYEEFAADPGTAAFVAYLTARANLRSEFTVSGQQRAYDEVADALFRRLRSGADRTNWYAVAHVHPTATVLGRLTDGQRGRLLAFWYRFLLDVAELLETAWRRRPLDRTTMIVRRGDDSTTWNQAARAWTKARANWFALLRAMGAEEITERLCPGKVPLLVAADVAAWHRQTGGGLHPDTGVWAELPLPWQVLRGTADCPRSLVAEVCRRHGVDPVAGGWTGPRDQVRPVPFRPTPELVHGVTVGDPVLAGVLRSAGFFSGRPPRPAARELAPRTDRA</sequence>
<name>A0A2M8LV21_9ACTN</name>
<keyword evidence="3" id="KW-1185">Reference proteome</keyword>
<dbReference type="AlphaFoldDB" id="A0A2M8LV21"/>
<evidence type="ECO:0000313" key="3">
    <source>
        <dbReference type="Proteomes" id="UP000230407"/>
    </source>
</evidence>
<feature type="region of interest" description="Disordered" evidence="1">
    <location>
        <begin position="45"/>
        <end position="66"/>
    </location>
</feature>
<dbReference type="Proteomes" id="UP000230407">
    <property type="component" value="Unassembled WGS sequence"/>
</dbReference>
<organism evidence="2 3">
    <name type="scientific">Streptomyces carminius</name>
    <dbReference type="NCBI Taxonomy" id="2665496"/>
    <lineage>
        <taxon>Bacteria</taxon>
        <taxon>Bacillati</taxon>
        <taxon>Actinomycetota</taxon>
        <taxon>Actinomycetes</taxon>
        <taxon>Kitasatosporales</taxon>
        <taxon>Streptomycetaceae</taxon>
        <taxon>Streptomyces</taxon>
    </lineage>
</organism>
<feature type="compositionally biased region" description="Basic and acidic residues" evidence="1">
    <location>
        <begin position="57"/>
        <end position="66"/>
    </location>
</feature>
<evidence type="ECO:0000313" key="2">
    <source>
        <dbReference type="EMBL" id="PJE95808.1"/>
    </source>
</evidence>
<dbReference type="EMBL" id="PGGW01000061">
    <property type="protein sequence ID" value="PJE95808.1"/>
    <property type="molecule type" value="Genomic_DNA"/>
</dbReference>
<reference evidence="2 3" key="1">
    <citation type="submission" date="2017-11" db="EMBL/GenBank/DDBJ databases">
        <title>Streptomyces carmine sp. nov., a novel actinomycete isolated from Sophora alopecuroides in Xinjiang, China.</title>
        <authorList>
            <person name="Wang Y."/>
            <person name="Luo X."/>
            <person name="Wan C."/>
            <person name="Zhang L."/>
        </authorList>
    </citation>
    <scope>NUCLEOTIDE SEQUENCE [LARGE SCALE GENOMIC DNA]</scope>
    <source>
        <strain evidence="2 3">TRM SA0054</strain>
    </source>
</reference>
<dbReference type="RefSeq" id="WP_100203532.1">
    <property type="nucleotide sequence ID" value="NZ_PGGW01000061.1"/>
</dbReference>
<accession>A0A2M8LV21</accession>
<gene>
    <name evidence="2" type="ORF">CUT44_21375</name>
</gene>
<evidence type="ECO:0000256" key="1">
    <source>
        <dbReference type="SAM" id="MobiDB-lite"/>
    </source>
</evidence>
<proteinExistence type="predicted"/>
<protein>
    <submittedName>
        <fullName evidence="2">Uncharacterized protein</fullName>
    </submittedName>
</protein>
<comment type="caution">
    <text evidence="2">The sequence shown here is derived from an EMBL/GenBank/DDBJ whole genome shotgun (WGS) entry which is preliminary data.</text>
</comment>